<dbReference type="GeneID" id="113396042"/>
<evidence type="ECO:0000313" key="2">
    <source>
        <dbReference type="Proteomes" id="UP001652626"/>
    </source>
</evidence>
<organism evidence="2 3">
    <name type="scientific">Vanessa tameamea</name>
    <name type="common">Kamehameha butterfly</name>
    <dbReference type="NCBI Taxonomy" id="334116"/>
    <lineage>
        <taxon>Eukaryota</taxon>
        <taxon>Metazoa</taxon>
        <taxon>Ecdysozoa</taxon>
        <taxon>Arthropoda</taxon>
        <taxon>Hexapoda</taxon>
        <taxon>Insecta</taxon>
        <taxon>Pterygota</taxon>
        <taxon>Neoptera</taxon>
        <taxon>Endopterygota</taxon>
        <taxon>Lepidoptera</taxon>
        <taxon>Glossata</taxon>
        <taxon>Ditrysia</taxon>
        <taxon>Papilionoidea</taxon>
        <taxon>Nymphalidae</taxon>
        <taxon>Nymphalinae</taxon>
        <taxon>Vanessa</taxon>
    </lineage>
</organism>
<dbReference type="AlphaFoldDB" id="A0A8B8I0L0"/>
<dbReference type="RefSeq" id="XP_026489601.2">
    <property type="nucleotide sequence ID" value="XM_026633816.2"/>
</dbReference>
<name>A0A8B8I0L0_VANTA</name>
<sequence>MATILMQRDLVVTLKKETNLNIGLLSKLHPMLPDLSHLIFKDNALDKPTQNLFNNLSYYLVSIIDSHVHASLTWPLYDTKAERIYRNELSIFISDYSSKGLLTHVMTSYLVNPGCFKVTVLLFQLSQLAVNRLLVSKIMKDSKNTLYNTMTDKYKSQEKEGIVECIEKETKIMLSKFSNYLCKRQIMEKSAALFRKRITEMESKLRSLNAQGYINNLVDNFINNNTLEENFKSDLLKIKNVNEHPAFFDNWLLETDKKLDNIEGEWNTKVLPLLTRCKSIVQNTEAIIHRHTGQVQKSSYMIEYDPKTDSICTSELQDQVNSQQKYILRNLEKDGVQNFPNLIRAFLISICFILKNNEIADEIYNFNKYLEGGEKNFKEVVSALKVLIERVLNAEAKLQSVPIVYDEIVSVKDYPEIPPMPDLSELKMNRDQYQVFFDTFTPLNLYKHKFNLRKRTSGNFLKPQPKSLITPFYQASKEDFMKSLISCRVSSYDIANTTHNNHNMSVISNIKVNETISECSSGFTKQQIIRLLSTKKSSSSKKFKYKQERPDINIKKGGLFNESVNSNESNGLFRSYSSPNLFENREKRSLNNIRGRKLSIMQEDSPTQLDVSGITCLDPDSNYNTPHGLGNAESSRQAEMANFPIISVTQDAEFRINNVLNDVKVDLSKDLIIDSTVSPILDVPRKSFELEMQSSKTETPKTNTSLIKKTSSLEKIINRFKKVRANVIPQSLNDVKTIVEEKENVNFDVYTANRVLLPDLLSPSCSTLSVRSNDNYLDQLCFDMEEVDRRKPRESLGTALGVDQTFLDQFELID</sequence>
<accession>A0A8B8I0L0</accession>
<evidence type="ECO:0000313" key="3">
    <source>
        <dbReference type="RefSeq" id="XP_026489601.2"/>
    </source>
</evidence>
<dbReference type="OrthoDB" id="5575722at2759"/>
<evidence type="ECO:0000259" key="1">
    <source>
        <dbReference type="Pfam" id="PF14661"/>
    </source>
</evidence>
<reference evidence="3" key="1">
    <citation type="submission" date="2025-08" db="UniProtKB">
        <authorList>
            <consortium name="RefSeq"/>
        </authorList>
    </citation>
    <scope>IDENTIFICATION</scope>
    <source>
        <tissue evidence="3">Whole body</tissue>
    </source>
</reference>
<protein>
    <submittedName>
        <fullName evidence="3">Uncharacterized protein LOC113396042</fullName>
    </submittedName>
</protein>
<gene>
    <name evidence="3" type="primary">LOC113396042</name>
</gene>
<dbReference type="OMA" id="NRFKKVR"/>
<dbReference type="Proteomes" id="UP001652626">
    <property type="component" value="Chromosome 24"/>
</dbReference>
<proteinExistence type="predicted"/>
<feature type="domain" description="HAUS augmin-like complex subunit 6 N-terminal" evidence="1">
    <location>
        <begin position="20"/>
        <end position="225"/>
    </location>
</feature>
<keyword evidence="2" id="KW-1185">Reference proteome</keyword>
<dbReference type="InterPro" id="IPR028163">
    <property type="entry name" value="HAUS_6_N"/>
</dbReference>
<dbReference type="Pfam" id="PF14661">
    <property type="entry name" value="HAUS6_N"/>
    <property type="match status" value="1"/>
</dbReference>